<dbReference type="Gene3D" id="2.60.120.590">
    <property type="entry name" value="Alpha-ketoglutarate-dependent dioxygenase AlkB-like"/>
    <property type="match status" value="1"/>
</dbReference>
<reference evidence="1" key="1">
    <citation type="submission" date="2022-07" db="EMBL/GenBank/DDBJ databases">
        <title>Tahibacter sp., a new gammaproteobacterium isolated from the silt sample collected at pig farm.</title>
        <authorList>
            <person name="Chen H."/>
        </authorList>
    </citation>
    <scope>NUCLEOTIDE SEQUENCE</scope>
    <source>
        <strain evidence="1">P2K</strain>
    </source>
</reference>
<comment type="caution">
    <text evidence="1">The sequence shown here is derived from an EMBL/GenBank/DDBJ whole genome shotgun (WGS) entry which is preliminary data.</text>
</comment>
<organism evidence="1 2">
    <name type="scientific">Tahibacter harae</name>
    <dbReference type="NCBI Taxonomy" id="2963937"/>
    <lineage>
        <taxon>Bacteria</taxon>
        <taxon>Pseudomonadati</taxon>
        <taxon>Pseudomonadota</taxon>
        <taxon>Gammaproteobacteria</taxon>
        <taxon>Lysobacterales</taxon>
        <taxon>Rhodanobacteraceae</taxon>
        <taxon>Tahibacter</taxon>
    </lineage>
</organism>
<dbReference type="RefSeq" id="WP_255915586.1">
    <property type="nucleotide sequence ID" value="NZ_JANFQO010000016.1"/>
</dbReference>
<dbReference type="Proteomes" id="UP001165498">
    <property type="component" value="Unassembled WGS sequence"/>
</dbReference>
<evidence type="ECO:0000313" key="1">
    <source>
        <dbReference type="EMBL" id="MCQ4166396.1"/>
    </source>
</evidence>
<sequence length="61" mass="7001">MSCSEFFPGFIFRTRLHMTAQVQAFWQHAIPRSAGERISLTFRALREAGSGTRQLKQIIAF</sequence>
<name>A0ABT1QVS6_9GAMM</name>
<keyword evidence="2" id="KW-1185">Reference proteome</keyword>
<proteinExistence type="predicted"/>
<evidence type="ECO:0000313" key="2">
    <source>
        <dbReference type="Proteomes" id="UP001165498"/>
    </source>
</evidence>
<dbReference type="InterPro" id="IPR037151">
    <property type="entry name" value="AlkB-like_sf"/>
</dbReference>
<accession>A0ABT1QVS6</accession>
<dbReference type="EMBL" id="JANFQO010000016">
    <property type="protein sequence ID" value="MCQ4166396.1"/>
    <property type="molecule type" value="Genomic_DNA"/>
</dbReference>
<protein>
    <submittedName>
        <fullName evidence="1">Uncharacterized protein</fullName>
    </submittedName>
</protein>
<gene>
    <name evidence="1" type="ORF">NM961_16880</name>
</gene>
<dbReference type="SUPFAM" id="SSF51197">
    <property type="entry name" value="Clavaminate synthase-like"/>
    <property type="match status" value="1"/>
</dbReference>